<dbReference type="SUPFAM" id="SSF53098">
    <property type="entry name" value="Ribonuclease H-like"/>
    <property type="match status" value="1"/>
</dbReference>
<proteinExistence type="predicted"/>
<reference evidence="3 4" key="1">
    <citation type="submission" date="2016-10" db="EMBL/GenBank/DDBJ databases">
        <title>Comparative genome analysis of multiple Pseudomonas spp. focuses on biocontrol and plant growth promoting traits.</title>
        <authorList>
            <person name="Tao X.-Y."/>
            <person name="Taylor C.G."/>
        </authorList>
    </citation>
    <scope>NUCLEOTIDE SEQUENCE [LARGE SCALE GENOMIC DNA]</scope>
    <source>
        <strain evidence="3 4">36B3</strain>
    </source>
</reference>
<evidence type="ECO:0000256" key="1">
    <source>
        <dbReference type="SAM" id="MobiDB-lite"/>
    </source>
</evidence>
<dbReference type="SUPFAM" id="SSF50610">
    <property type="entry name" value="mu transposase, C-terminal domain"/>
    <property type="match status" value="1"/>
</dbReference>
<dbReference type="PROSITE" id="PS50994">
    <property type="entry name" value="INTEGRASE"/>
    <property type="match status" value="1"/>
</dbReference>
<feature type="compositionally biased region" description="Basic and acidic residues" evidence="1">
    <location>
        <begin position="572"/>
        <end position="583"/>
    </location>
</feature>
<comment type="caution">
    <text evidence="3">The sequence shown here is derived from an EMBL/GenBank/DDBJ whole genome shotgun (WGS) entry which is preliminary data.</text>
</comment>
<sequence length="625" mass="69895">MLQISIKKGSLIFAGNRQLEIVAALSASKIQAIDISTGELVVISPGEIECELKKSSGYSKLDGVPAENPTSIESVNEADLQLATDRFNILSSFAAKKFLSKQDMEQCTATLKVSAAQVYRLLARLDARLGALSLLPKRRGRLKGVTRIDASAEDVIQEVIDEFYGGPGATSKYIIEKVIDRCQVMSIQPPSASTIANRIAARNPRKLLAKKSGSKAARQTYEVRGGKIQPEAPLELIQIDHARVDCIVVDGDLRLPLVRPWVTIAIDVYTRVITGFHLSLSYPSAMSVALCISHSILPKERWLKSCGIDAGEYPFYGVPKRIHVDNAKEFRSKNLSDSCRRYGIELTFRPKGVPHNGAHIERLIGTLMGKVHMLPGTTMSSSKAKGHYKSEKHAALTFVEFREWFIREVEIYHKTTHSGIACSPLHKWENCYKNKDGGFSYPAIIEDQLRLLIDFMPSKRRVVARAGIRLHNIDYYSPTLKRFDIGTRCIVRYDPEKLSKIWVLAEGEKTYIELGYADLRLPNTTLAEFKRAREKLKSENSRRVSAAEVFNLIRKNESLVSAAVSHSKQARKLKEQKKNRLMDPGHPLNEIISKPDFPASTDYSQKPVAYDIEEQDSAVRVGENS</sequence>
<gene>
    <name evidence="3" type="ORF">BK674_20100</name>
</gene>
<dbReference type="AlphaFoldDB" id="A0A423NN79"/>
<dbReference type="EMBL" id="MOCA01000006">
    <property type="protein sequence ID" value="RON99727.1"/>
    <property type="molecule type" value="Genomic_DNA"/>
</dbReference>
<dbReference type="Gene3D" id="3.30.420.10">
    <property type="entry name" value="Ribonuclease H-like superfamily/Ribonuclease H"/>
    <property type="match status" value="1"/>
</dbReference>
<evidence type="ECO:0000313" key="4">
    <source>
        <dbReference type="Proteomes" id="UP000284207"/>
    </source>
</evidence>
<feature type="region of interest" description="Disordered" evidence="1">
    <location>
        <begin position="571"/>
        <end position="625"/>
    </location>
</feature>
<organism evidence="3 4">
    <name type="scientific">Pseudomonas moraviensis</name>
    <dbReference type="NCBI Taxonomy" id="321662"/>
    <lineage>
        <taxon>Bacteria</taxon>
        <taxon>Pseudomonadati</taxon>
        <taxon>Pseudomonadota</taxon>
        <taxon>Gammaproteobacteria</taxon>
        <taxon>Pseudomonadales</taxon>
        <taxon>Pseudomonadaceae</taxon>
        <taxon>Pseudomonas</taxon>
    </lineage>
</organism>
<feature type="domain" description="Integrase catalytic" evidence="2">
    <location>
        <begin position="229"/>
        <end position="432"/>
    </location>
</feature>
<dbReference type="InterPro" id="IPR012337">
    <property type="entry name" value="RNaseH-like_sf"/>
</dbReference>
<name>A0A423NN79_9PSED</name>
<dbReference type="InterPro" id="IPR001584">
    <property type="entry name" value="Integrase_cat-core"/>
</dbReference>
<dbReference type="InterPro" id="IPR009004">
    <property type="entry name" value="Transposase_Mu_C"/>
</dbReference>
<accession>A0A423NN79</accession>
<evidence type="ECO:0000259" key="2">
    <source>
        <dbReference type="PROSITE" id="PS50994"/>
    </source>
</evidence>
<protein>
    <recommendedName>
        <fullName evidence="2">Integrase catalytic domain-containing protein</fullName>
    </recommendedName>
</protein>
<dbReference type="RefSeq" id="WP_123419654.1">
    <property type="nucleotide sequence ID" value="NZ_MOCA01000006.1"/>
</dbReference>
<dbReference type="Proteomes" id="UP000284207">
    <property type="component" value="Unassembled WGS sequence"/>
</dbReference>
<evidence type="ECO:0000313" key="3">
    <source>
        <dbReference type="EMBL" id="RON99727.1"/>
    </source>
</evidence>
<dbReference type="GO" id="GO:0003676">
    <property type="term" value="F:nucleic acid binding"/>
    <property type="evidence" value="ECO:0007669"/>
    <property type="project" value="InterPro"/>
</dbReference>
<dbReference type="GO" id="GO:0015074">
    <property type="term" value="P:DNA integration"/>
    <property type="evidence" value="ECO:0007669"/>
    <property type="project" value="InterPro"/>
</dbReference>
<dbReference type="InterPro" id="IPR015378">
    <property type="entry name" value="Transposase-like_Mu_C"/>
</dbReference>
<dbReference type="InterPro" id="IPR036397">
    <property type="entry name" value="RNaseH_sf"/>
</dbReference>
<dbReference type="Pfam" id="PF09299">
    <property type="entry name" value="Mu-transpos_C"/>
    <property type="match status" value="1"/>
</dbReference>